<evidence type="ECO:0000259" key="2">
    <source>
        <dbReference type="Pfam" id="PF00892"/>
    </source>
</evidence>
<proteinExistence type="predicted"/>
<dbReference type="Pfam" id="PF00892">
    <property type="entry name" value="EamA"/>
    <property type="match status" value="2"/>
</dbReference>
<feature type="transmembrane region" description="Helical" evidence="1">
    <location>
        <begin position="242"/>
        <end position="264"/>
    </location>
</feature>
<accession>A0A844XNP3</accession>
<evidence type="ECO:0000313" key="4">
    <source>
        <dbReference type="Proteomes" id="UP000448199"/>
    </source>
</evidence>
<organism evidence="3 4">
    <name type="scientific">Qipengyuania vulgaris</name>
    <dbReference type="NCBI Taxonomy" id="291985"/>
    <lineage>
        <taxon>Bacteria</taxon>
        <taxon>Pseudomonadati</taxon>
        <taxon>Pseudomonadota</taxon>
        <taxon>Alphaproteobacteria</taxon>
        <taxon>Sphingomonadales</taxon>
        <taxon>Erythrobacteraceae</taxon>
        <taxon>Qipengyuania</taxon>
    </lineage>
</organism>
<name>A0A844XNP3_9SPHN</name>
<comment type="caution">
    <text evidence="3">The sequence shown here is derived from an EMBL/GenBank/DDBJ whole genome shotgun (WGS) entry which is preliminary data.</text>
</comment>
<dbReference type="GO" id="GO:0016020">
    <property type="term" value="C:membrane"/>
    <property type="evidence" value="ECO:0007669"/>
    <property type="project" value="InterPro"/>
</dbReference>
<dbReference type="AlphaFoldDB" id="A0A844XNP3"/>
<feature type="domain" description="EamA" evidence="2">
    <location>
        <begin position="7"/>
        <end position="139"/>
    </location>
</feature>
<evidence type="ECO:0000313" key="3">
    <source>
        <dbReference type="EMBL" id="MXO47785.1"/>
    </source>
</evidence>
<dbReference type="Proteomes" id="UP000448199">
    <property type="component" value="Unassembled WGS sequence"/>
</dbReference>
<feature type="transmembrane region" description="Helical" evidence="1">
    <location>
        <begin position="270"/>
        <end position="288"/>
    </location>
</feature>
<dbReference type="InterPro" id="IPR000620">
    <property type="entry name" value="EamA_dom"/>
</dbReference>
<protein>
    <submittedName>
        <fullName evidence="3">EamA family transporter</fullName>
    </submittedName>
</protein>
<keyword evidence="1" id="KW-0472">Membrane</keyword>
<feature type="domain" description="EamA" evidence="2">
    <location>
        <begin position="150"/>
        <end position="286"/>
    </location>
</feature>
<evidence type="ECO:0000256" key="1">
    <source>
        <dbReference type="SAM" id="Phobius"/>
    </source>
</evidence>
<gene>
    <name evidence="3" type="ORF">GRI69_05910</name>
</gene>
<keyword evidence="1" id="KW-0812">Transmembrane</keyword>
<keyword evidence="4" id="KW-1185">Reference proteome</keyword>
<sequence>MQNSERSGILIALCGFTLLSVGDAVIKTMSGEWSPLAVAALRFALGSAGVSVLLAANEGKAAFRPRNPRLQAARGFCLAAASLCFFSAIFVMPLATAMALAFVSPVIVALLSGPLLGEKVRSAVWFASLAALVGVGLVLRPNLAELGLVALLPLASAFFFALMIIANRASAGQGSALSMQVFVQIGAMPLLILAAVGGHISGFESLEVTAPDWTIVARCAVVAVTASSAHWLAYIGTQRAGAATIAPTTYVQMLVATILGWWWFGDVPDLLTLAGAAIIIGAGLLLWWSTPREHVKLRTD</sequence>
<dbReference type="InterPro" id="IPR037185">
    <property type="entry name" value="EmrE-like"/>
</dbReference>
<feature type="transmembrane region" description="Helical" evidence="1">
    <location>
        <begin position="181"/>
        <end position="203"/>
    </location>
</feature>
<dbReference type="PANTHER" id="PTHR22911">
    <property type="entry name" value="ACYL-MALONYL CONDENSING ENZYME-RELATED"/>
    <property type="match status" value="1"/>
</dbReference>
<feature type="transmembrane region" description="Helical" evidence="1">
    <location>
        <begin position="34"/>
        <end position="55"/>
    </location>
</feature>
<feature type="transmembrane region" description="Helical" evidence="1">
    <location>
        <begin position="75"/>
        <end position="92"/>
    </location>
</feature>
<feature type="transmembrane region" description="Helical" evidence="1">
    <location>
        <begin position="98"/>
        <end position="116"/>
    </location>
</feature>
<reference evidence="3 4" key="1">
    <citation type="submission" date="2019-12" db="EMBL/GenBank/DDBJ databases">
        <title>Genomic-based taxomic classification of the family Erythrobacteraceae.</title>
        <authorList>
            <person name="Xu L."/>
        </authorList>
    </citation>
    <scope>NUCLEOTIDE SEQUENCE [LARGE SCALE GENOMIC DNA]</scope>
    <source>
        <strain evidence="3 4">DSM 17792</strain>
    </source>
</reference>
<feature type="transmembrane region" description="Helical" evidence="1">
    <location>
        <begin position="215"/>
        <end position="235"/>
    </location>
</feature>
<feature type="transmembrane region" description="Helical" evidence="1">
    <location>
        <begin position="123"/>
        <end position="140"/>
    </location>
</feature>
<dbReference type="PANTHER" id="PTHR22911:SF103">
    <property type="entry name" value="BLR2811 PROTEIN"/>
    <property type="match status" value="1"/>
</dbReference>
<dbReference type="OrthoDB" id="148351at2"/>
<feature type="transmembrane region" description="Helical" evidence="1">
    <location>
        <begin position="146"/>
        <end position="169"/>
    </location>
</feature>
<dbReference type="RefSeq" id="WP_160727333.1">
    <property type="nucleotide sequence ID" value="NZ_WTYC01000002.1"/>
</dbReference>
<dbReference type="SUPFAM" id="SSF103481">
    <property type="entry name" value="Multidrug resistance efflux transporter EmrE"/>
    <property type="match status" value="2"/>
</dbReference>
<keyword evidence="1" id="KW-1133">Transmembrane helix</keyword>
<dbReference type="EMBL" id="WTYC01000002">
    <property type="protein sequence ID" value="MXO47785.1"/>
    <property type="molecule type" value="Genomic_DNA"/>
</dbReference>